<evidence type="ECO:0000256" key="9">
    <source>
        <dbReference type="ARBA" id="ARBA00023004"/>
    </source>
</evidence>
<dbReference type="GO" id="GO:0046872">
    <property type="term" value="F:metal ion binding"/>
    <property type="evidence" value="ECO:0007669"/>
    <property type="project" value="UniProtKB-KW"/>
</dbReference>
<keyword evidence="15" id="KW-1185">Reference proteome</keyword>
<dbReference type="Pfam" id="PF03188">
    <property type="entry name" value="Cytochrom_B561"/>
    <property type="match status" value="1"/>
</dbReference>
<organism evidence="14 15">
    <name type="scientific">Atta colombica</name>
    <dbReference type="NCBI Taxonomy" id="520822"/>
    <lineage>
        <taxon>Eukaryota</taxon>
        <taxon>Metazoa</taxon>
        <taxon>Ecdysozoa</taxon>
        <taxon>Arthropoda</taxon>
        <taxon>Hexapoda</taxon>
        <taxon>Insecta</taxon>
        <taxon>Pterygota</taxon>
        <taxon>Neoptera</taxon>
        <taxon>Endopterygota</taxon>
        <taxon>Hymenoptera</taxon>
        <taxon>Apocrita</taxon>
        <taxon>Aculeata</taxon>
        <taxon>Formicoidea</taxon>
        <taxon>Formicidae</taxon>
        <taxon>Myrmicinae</taxon>
        <taxon>Atta</taxon>
    </lineage>
</organism>
<evidence type="ECO:0000256" key="7">
    <source>
        <dbReference type="ARBA" id="ARBA00022982"/>
    </source>
</evidence>
<evidence type="ECO:0000256" key="4">
    <source>
        <dbReference type="ARBA" id="ARBA00022617"/>
    </source>
</evidence>
<dbReference type="SMART" id="SM00665">
    <property type="entry name" value="B561"/>
    <property type="match status" value="1"/>
</dbReference>
<dbReference type="EMBL" id="KQ976424">
    <property type="protein sequence ID" value="KYM88496.1"/>
    <property type="molecule type" value="Genomic_DNA"/>
</dbReference>
<evidence type="ECO:0000313" key="15">
    <source>
        <dbReference type="Proteomes" id="UP000078540"/>
    </source>
</evidence>
<dbReference type="GO" id="GO:0140575">
    <property type="term" value="F:transmembrane monodehydroascorbate reductase activity"/>
    <property type="evidence" value="ECO:0007669"/>
    <property type="project" value="InterPro"/>
</dbReference>
<accession>A0A195BRA8</accession>
<comment type="subcellular location">
    <subcellularLocation>
        <location evidence="2">Membrane</location>
        <topology evidence="2">Multi-pass membrane protein</topology>
    </subcellularLocation>
</comment>
<dbReference type="KEGG" id="acoc:108684096"/>
<dbReference type="PROSITE" id="PS50939">
    <property type="entry name" value="CYTOCHROME_B561"/>
    <property type="match status" value="1"/>
</dbReference>
<feature type="transmembrane region" description="Helical" evidence="12">
    <location>
        <begin position="122"/>
        <end position="146"/>
    </location>
</feature>
<keyword evidence="5 12" id="KW-0812">Transmembrane</keyword>
<evidence type="ECO:0000259" key="13">
    <source>
        <dbReference type="PROSITE" id="PS50939"/>
    </source>
</evidence>
<evidence type="ECO:0000256" key="10">
    <source>
        <dbReference type="ARBA" id="ARBA00023136"/>
    </source>
</evidence>
<keyword evidence="4" id="KW-0349">Heme</keyword>
<feature type="transmembrane region" description="Helical" evidence="12">
    <location>
        <begin position="83"/>
        <end position="102"/>
    </location>
</feature>
<evidence type="ECO:0000256" key="8">
    <source>
        <dbReference type="ARBA" id="ARBA00022989"/>
    </source>
</evidence>
<proteinExistence type="predicted"/>
<sequence>MTNENKGPPSAITFGFSILTHFLLVAPMIYILVISFGNYSCFSWHVICSTVGVILMTEAVFCISGEAYIVWKLPGSNRVTIHWILNTIGLILILIGLILAIVNKFDYNSLYFATSHSQLGLVTIILAFLVAAFGILANNTVWVYPYVRPVLIKVTHDFSGIIIIILLLASLITGLYTYWWYISGGTTTGTSLTFASLCVGGFFVLFKPILGTISKCRVLFGPPSNDS</sequence>
<keyword evidence="7" id="KW-0249">Electron transport</keyword>
<dbReference type="PANTHER" id="PTHR15422:SF45">
    <property type="entry name" value="CYTOCHROME B561 DOMAIN-CONTAINING PROTEIN"/>
    <property type="match status" value="1"/>
</dbReference>
<dbReference type="EC" id="7.2.1.3" evidence="11"/>
<feature type="transmembrane region" description="Helical" evidence="12">
    <location>
        <begin position="191"/>
        <end position="210"/>
    </location>
</feature>
<gene>
    <name evidence="14" type="ORF">ALC53_02979</name>
</gene>
<dbReference type="InterPro" id="IPR006593">
    <property type="entry name" value="Cyt_b561/ferric_Rdtase_TM"/>
</dbReference>
<dbReference type="GO" id="GO:0140571">
    <property type="term" value="F:transmembrane ascorbate ferrireductase activity"/>
    <property type="evidence" value="ECO:0007669"/>
    <property type="project" value="UniProtKB-EC"/>
</dbReference>
<evidence type="ECO:0000256" key="5">
    <source>
        <dbReference type="ARBA" id="ARBA00022692"/>
    </source>
</evidence>
<evidence type="ECO:0000256" key="11">
    <source>
        <dbReference type="ARBA" id="ARBA00024225"/>
    </source>
</evidence>
<keyword evidence="9" id="KW-0408">Iron</keyword>
<reference evidence="14 15" key="1">
    <citation type="submission" date="2015-09" db="EMBL/GenBank/DDBJ databases">
        <title>Atta colombica WGS genome.</title>
        <authorList>
            <person name="Nygaard S."/>
            <person name="Hu H."/>
            <person name="Boomsma J."/>
            <person name="Zhang G."/>
        </authorList>
    </citation>
    <scope>NUCLEOTIDE SEQUENCE [LARGE SCALE GENOMIC DNA]</scope>
    <source>
        <strain evidence="14">Treedump-2</strain>
        <tissue evidence="14">Whole body</tissue>
    </source>
</reference>
<dbReference type="InterPro" id="IPR045150">
    <property type="entry name" value="CYB561D1/2"/>
</dbReference>
<feature type="domain" description="Cytochrome b561" evidence="13">
    <location>
        <begin position="15"/>
        <end position="215"/>
    </location>
</feature>
<evidence type="ECO:0000256" key="12">
    <source>
        <dbReference type="SAM" id="Phobius"/>
    </source>
</evidence>
<feature type="transmembrane region" description="Helical" evidence="12">
    <location>
        <begin position="158"/>
        <end position="179"/>
    </location>
</feature>
<evidence type="ECO:0000256" key="1">
    <source>
        <dbReference type="ARBA" id="ARBA00001970"/>
    </source>
</evidence>
<name>A0A195BRA8_9HYME</name>
<evidence type="ECO:0000256" key="6">
    <source>
        <dbReference type="ARBA" id="ARBA00022723"/>
    </source>
</evidence>
<feature type="transmembrane region" description="Helical" evidence="12">
    <location>
        <begin position="12"/>
        <end position="36"/>
    </location>
</feature>
<comment type="cofactor">
    <cofactor evidence="1">
        <name>heme b</name>
        <dbReference type="ChEBI" id="CHEBI:60344"/>
    </cofactor>
</comment>
<evidence type="ECO:0000256" key="2">
    <source>
        <dbReference type="ARBA" id="ARBA00004141"/>
    </source>
</evidence>
<evidence type="ECO:0000256" key="3">
    <source>
        <dbReference type="ARBA" id="ARBA00022448"/>
    </source>
</evidence>
<keyword evidence="6" id="KW-0479">Metal-binding</keyword>
<keyword evidence="10 12" id="KW-0472">Membrane</keyword>
<dbReference type="GO" id="GO:0016020">
    <property type="term" value="C:membrane"/>
    <property type="evidence" value="ECO:0007669"/>
    <property type="project" value="UniProtKB-SubCell"/>
</dbReference>
<evidence type="ECO:0000313" key="14">
    <source>
        <dbReference type="EMBL" id="KYM88496.1"/>
    </source>
</evidence>
<dbReference type="AlphaFoldDB" id="A0A195BRA8"/>
<dbReference type="Gene3D" id="1.20.120.1770">
    <property type="match status" value="1"/>
</dbReference>
<dbReference type="PANTHER" id="PTHR15422">
    <property type="entry name" value="OS05G0565100 PROTEIN"/>
    <property type="match status" value="1"/>
</dbReference>
<dbReference type="Proteomes" id="UP000078540">
    <property type="component" value="Unassembled WGS sequence"/>
</dbReference>
<keyword evidence="8 12" id="KW-1133">Transmembrane helix</keyword>
<keyword evidence="3" id="KW-0813">Transport</keyword>
<dbReference type="STRING" id="520822.A0A195BRA8"/>
<protein>
    <recommendedName>
        <fullName evidence="11">ascorbate ferrireductase (transmembrane)</fullName>
        <ecNumber evidence="11">7.2.1.3</ecNumber>
    </recommendedName>
</protein>
<dbReference type="OrthoDB" id="432881at2759"/>
<feature type="transmembrane region" description="Helical" evidence="12">
    <location>
        <begin position="42"/>
        <end position="71"/>
    </location>
</feature>